<dbReference type="EMBL" id="JAKKPZ010000076">
    <property type="protein sequence ID" value="KAI1703833.1"/>
    <property type="molecule type" value="Genomic_DNA"/>
</dbReference>
<name>A0AAD4MSX3_9BILA</name>
<protein>
    <recommendedName>
        <fullName evidence="3">F-box domain-containing protein</fullName>
    </recommendedName>
</protein>
<organism evidence="1 2">
    <name type="scientific">Ditylenchus destructor</name>
    <dbReference type="NCBI Taxonomy" id="166010"/>
    <lineage>
        <taxon>Eukaryota</taxon>
        <taxon>Metazoa</taxon>
        <taxon>Ecdysozoa</taxon>
        <taxon>Nematoda</taxon>
        <taxon>Chromadorea</taxon>
        <taxon>Rhabditida</taxon>
        <taxon>Tylenchina</taxon>
        <taxon>Tylenchomorpha</taxon>
        <taxon>Sphaerularioidea</taxon>
        <taxon>Anguinidae</taxon>
        <taxon>Anguininae</taxon>
        <taxon>Ditylenchus</taxon>
    </lineage>
</organism>
<evidence type="ECO:0008006" key="3">
    <source>
        <dbReference type="Google" id="ProtNLM"/>
    </source>
</evidence>
<proteinExistence type="predicted"/>
<comment type="caution">
    <text evidence="1">The sequence shown here is derived from an EMBL/GenBank/DDBJ whole genome shotgun (WGS) entry which is preliminary data.</text>
</comment>
<evidence type="ECO:0000313" key="1">
    <source>
        <dbReference type="EMBL" id="KAI1703833.1"/>
    </source>
</evidence>
<dbReference type="AlphaFoldDB" id="A0AAD4MSX3"/>
<keyword evidence="2" id="KW-1185">Reference proteome</keyword>
<sequence length="244" mass="28840">MTKFDANHEVFAQSEYQAVIGIMSKCVLSNHAQHCTLDVSTLRRYCTELHSTQLHSNMYFLPSEVLIIITNFLPNDGITDLMLLSRNFNALVTPRLKNIDQEMATMNQSITSFKPKLKPELSDCEWIPQLNLERFEPIGFVAKRRMKEAFKRIEDAFLHCSHYAGERVPLERFKERMSLERFKDATFLRIFSALVSRPKFREEYKIRLDMSNYIHSVCEFVLETRYSETCHDLKRIWSFYDSDR</sequence>
<gene>
    <name evidence="1" type="ORF">DdX_14672</name>
</gene>
<dbReference type="Proteomes" id="UP001201812">
    <property type="component" value="Unassembled WGS sequence"/>
</dbReference>
<accession>A0AAD4MSX3</accession>
<reference evidence="1" key="1">
    <citation type="submission" date="2022-01" db="EMBL/GenBank/DDBJ databases">
        <title>Genome Sequence Resource for Two Populations of Ditylenchus destructor, the Migratory Endoparasitic Phytonematode.</title>
        <authorList>
            <person name="Zhang H."/>
            <person name="Lin R."/>
            <person name="Xie B."/>
        </authorList>
    </citation>
    <scope>NUCLEOTIDE SEQUENCE</scope>
    <source>
        <strain evidence="1">BazhouSP</strain>
    </source>
</reference>
<evidence type="ECO:0000313" key="2">
    <source>
        <dbReference type="Proteomes" id="UP001201812"/>
    </source>
</evidence>